<dbReference type="Proteomes" id="UP000607311">
    <property type="component" value="Unassembled WGS sequence"/>
</dbReference>
<feature type="region of interest" description="Disordered" evidence="1">
    <location>
        <begin position="311"/>
        <end position="330"/>
    </location>
</feature>
<keyword evidence="4" id="KW-1185">Reference proteome</keyword>
<sequence length="330" mass="33534">MTGIAPSTVPPPGGYAGRTIDAYPVTEEPVPEHARYAAPTAATGNQGATIGRAGPRRAQVLGGAALVVVTAVIGVMALRDGTSQEPIRSEFVAGMPRPDGAADGPAVDSLPDTDGTGSRGDGGVSQNPTTDPVVRPGLNPRTDGSDADDAGSTGPGSPPASPAAKNPPPAPSIPETPAKPAGPALVPGARIGLEPAGSPGHRVRHANFQARVDPVNAASSAGTRADAAFIVRSGLASDSCVSFESVNFPGHYLRHSDFRVFLHRADGSALFRADATFCPVTGIGGRHTSLRSHNFPDRYLSHARHQQMRISPVGGGAGPSTATFRIRPAG</sequence>
<protein>
    <recommendedName>
        <fullName evidence="2">Alpha-L-arabinofuranosidase B arabinose-binding domain-containing protein</fullName>
    </recommendedName>
</protein>
<dbReference type="Pfam" id="PF05270">
    <property type="entry name" value="AbfB"/>
    <property type="match status" value="1"/>
</dbReference>
<evidence type="ECO:0000256" key="1">
    <source>
        <dbReference type="SAM" id="MobiDB-lite"/>
    </source>
</evidence>
<dbReference type="Gene3D" id="2.80.10.50">
    <property type="match status" value="1"/>
</dbReference>
<dbReference type="RefSeq" id="WP_170863287.1">
    <property type="nucleotide sequence ID" value="NZ_BOPD01000035.1"/>
</dbReference>
<organism evidence="3 4">
    <name type="scientific">Micromonospora sediminimaris</name>
    <dbReference type="NCBI Taxonomy" id="547162"/>
    <lineage>
        <taxon>Bacteria</taxon>
        <taxon>Bacillati</taxon>
        <taxon>Actinomycetota</taxon>
        <taxon>Actinomycetes</taxon>
        <taxon>Micromonosporales</taxon>
        <taxon>Micromonosporaceae</taxon>
        <taxon>Micromonospora</taxon>
    </lineage>
</organism>
<dbReference type="GO" id="GO:0046556">
    <property type="term" value="F:alpha-L-arabinofuranosidase activity"/>
    <property type="evidence" value="ECO:0007669"/>
    <property type="project" value="InterPro"/>
</dbReference>
<reference evidence="3" key="1">
    <citation type="submission" date="2021-01" db="EMBL/GenBank/DDBJ databases">
        <title>Whole genome shotgun sequence of Verrucosispora sediminis NBRC 107745.</title>
        <authorList>
            <person name="Komaki H."/>
            <person name="Tamura T."/>
        </authorList>
    </citation>
    <scope>NUCLEOTIDE SEQUENCE</scope>
    <source>
        <strain evidence="3">NBRC 107745</strain>
    </source>
</reference>
<dbReference type="InterPro" id="IPR036195">
    <property type="entry name" value="AbfB_ABD_sf"/>
</dbReference>
<feature type="domain" description="Alpha-L-arabinofuranosidase B arabinose-binding" evidence="2">
    <location>
        <begin position="196"/>
        <end position="324"/>
    </location>
</feature>
<feature type="region of interest" description="Disordered" evidence="1">
    <location>
        <begin position="93"/>
        <end position="201"/>
    </location>
</feature>
<evidence type="ECO:0000313" key="3">
    <source>
        <dbReference type="EMBL" id="GIJ35729.1"/>
    </source>
</evidence>
<dbReference type="SUPFAM" id="SSF110221">
    <property type="entry name" value="AbfB domain"/>
    <property type="match status" value="1"/>
</dbReference>
<proteinExistence type="predicted"/>
<dbReference type="AlphaFoldDB" id="A0A9W5UTV5"/>
<name>A0A9W5UTV5_9ACTN</name>
<accession>A0A9W5UTV5</accession>
<dbReference type="GO" id="GO:0046373">
    <property type="term" value="P:L-arabinose metabolic process"/>
    <property type="evidence" value="ECO:0007669"/>
    <property type="project" value="InterPro"/>
</dbReference>
<evidence type="ECO:0000313" key="4">
    <source>
        <dbReference type="Proteomes" id="UP000607311"/>
    </source>
</evidence>
<feature type="compositionally biased region" description="Pro residues" evidence="1">
    <location>
        <begin position="156"/>
        <end position="174"/>
    </location>
</feature>
<dbReference type="CDD" id="cd23399">
    <property type="entry name" value="beta-trefoil_ABD_ABFB"/>
    <property type="match status" value="1"/>
</dbReference>
<evidence type="ECO:0000259" key="2">
    <source>
        <dbReference type="Pfam" id="PF05270"/>
    </source>
</evidence>
<dbReference type="InterPro" id="IPR007934">
    <property type="entry name" value="AbfB_ABD"/>
</dbReference>
<feature type="region of interest" description="Disordered" evidence="1">
    <location>
        <begin position="1"/>
        <end position="20"/>
    </location>
</feature>
<dbReference type="EMBL" id="BOPD01000035">
    <property type="protein sequence ID" value="GIJ35729.1"/>
    <property type="molecule type" value="Genomic_DNA"/>
</dbReference>
<comment type="caution">
    <text evidence="3">The sequence shown here is derived from an EMBL/GenBank/DDBJ whole genome shotgun (WGS) entry which is preliminary data.</text>
</comment>
<gene>
    <name evidence="3" type="ORF">Vse01_48770</name>
</gene>